<accession>A0AAU2VJP0</accession>
<dbReference type="Pfam" id="PF01872">
    <property type="entry name" value="RibD_C"/>
    <property type="match status" value="1"/>
</dbReference>
<organism evidence="2">
    <name type="scientific">Streptomyces sp. NBC_00008</name>
    <dbReference type="NCBI Taxonomy" id="2903610"/>
    <lineage>
        <taxon>Bacteria</taxon>
        <taxon>Bacillati</taxon>
        <taxon>Actinomycetota</taxon>
        <taxon>Actinomycetes</taxon>
        <taxon>Kitasatosporales</taxon>
        <taxon>Streptomycetaceae</taxon>
        <taxon>Streptomyces</taxon>
    </lineage>
</organism>
<dbReference type="InterPro" id="IPR002734">
    <property type="entry name" value="RibDG_C"/>
</dbReference>
<dbReference type="SUPFAM" id="SSF53597">
    <property type="entry name" value="Dihydrofolate reductase-like"/>
    <property type="match status" value="1"/>
</dbReference>
<dbReference type="GO" id="GO:0009231">
    <property type="term" value="P:riboflavin biosynthetic process"/>
    <property type="evidence" value="ECO:0007669"/>
    <property type="project" value="InterPro"/>
</dbReference>
<proteinExistence type="predicted"/>
<dbReference type="PANTHER" id="PTHR38011:SF2">
    <property type="entry name" value="BIFUNCTIONAL DEAMINASE-REDUCTASE DOMAIN PROTEIN"/>
    <property type="match status" value="1"/>
</dbReference>
<reference evidence="2" key="1">
    <citation type="submission" date="2022-10" db="EMBL/GenBank/DDBJ databases">
        <title>The complete genomes of actinobacterial strains from the NBC collection.</title>
        <authorList>
            <person name="Joergensen T.S."/>
            <person name="Alvarez Arevalo M."/>
            <person name="Sterndorff E.B."/>
            <person name="Faurdal D."/>
            <person name="Vuksanovic O."/>
            <person name="Mourched A.-S."/>
            <person name="Charusanti P."/>
            <person name="Shaw S."/>
            <person name="Blin K."/>
            <person name="Weber T."/>
        </authorList>
    </citation>
    <scope>NUCLEOTIDE SEQUENCE</scope>
    <source>
        <strain evidence="2">NBC_00008</strain>
    </source>
</reference>
<dbReference type="AlphaFoldDB" id="A0AAU2VJP0"/>
<sequence length="207" mass="22258">MAKLTLITFLTLDGVMQGPGAPEEDPSGGFEYGGWQAPVIDEDSGRFVAELFDRSAAFLLGRRTYDIFAGYWPGITDPDNPIAGRLNRYPKYVVSTTLEKADWENTTVISTDVAAEIARVKERTQGGEVQIYGSGVLARSLMAHGLIDEYNLLVHPVVLGAGKRLFTDGGLPTAFELTGARTTPNGIAISTYRPTGRAEFGSIPDGA</sequence>
<evidence type="ECO:0000313" key="2">
    <source>
        <dbReference type="EMBL" id="WTW67719.1"/>
    </source>
</evidence>
<name>A0AAU2VJP0_9ACTN</name>
<protein>
    <submittedName>
        <fullName evidence="2">Dihydrofolate reductase family protein</fullName>
    </submittedName>
</protein>
<feature type="domain" description="Bacterial bifunctional deaminase-reductase C-terminal" evidence="1">
    <location>
        <begin position="3"/>
        <end position="188"/>
    </location>
</feature>
<dbReference type="InterPro" id="IPR024072">
    <property type="entry name" value="DHFR-like_dom_sf"/>
</dbReference>
<dbReference type="PANTHER" id="PTHR38011">
    <property type="entry name" value="DIHYDROFOLATE REDUCTASE FAMILY PROTEIN (AFU_ORTHOLOGUE AFUA_8G06820)"/>
    <property type="match status" value="1"/>
</dbReference>
<dbReference type="GO" id="GO:0008703">
    <property type="term" value="F:5-amino-6-(5-phosphoribosylamino)uracil reductase activity"/>
    <property type="evidence" value="ECO:0007669"/>
    <property type="project" value="InterPro"/>
</dbReference>
<dbReference type="Gene3D" id="3.40.430.10">
    <property type="entry name" value="Dihydrofolate Reductase, subunit A"/>
    <property type="match status" value="1"/>
</dbReference>
<dbReference type="InterPro" id="IPR050765">
    <property type="entry name" value="Riboflavin_Biosynth_HTPR"/>
</dbReference>
<gene>
    <name evidence="2" type="ORF">OG398_05230</name>
</gene>
<dbReference type="EMBL" id="CP108313">
    <property type="protein sequence ID" value="WTW67719.1"/>
    <property type="molecule type" value="Genomic_DNA"/>
</dbReference>
<evidence type="ECO:0000259" key="1">
    <source>
        <dbReference type="Pfam" id="PF01872"/>
    </source>
</evidence>